<dbReference type="EMBL" id="SACP01000007">
    <property type="protein sequence ID" value="RVU19090.1"/>
    <property type="molecule type" value="Genomic_DNA"/>
</dbReference>
<dbReference type="InterPro" id="IPR058647">
    <property type="entry name" value="BSH_CzcB-like"/>
</dbReference>
<evidence type="ECO:0000313" key="5">
    <source>
        <dbReference type="EMBL" id="RVU19090.1"/>
    </source>
</evidence>
<dbReference type="SUPFAM" id="SSF111369">
    <property type="entry name" value="HlyD-like secretion proteins"/>
    <property type="match status" value="1"/>
</dbReference>
<evidence type="ECO:0000313" key="6">
    <source>
        <dbReference type="Proteomes" id="UP000286997"/>
    </source>
</evidence>
<feature type="domain" description="CusB-like beta-barrel" evidence="3">
    <location>
        <begin position="208"/>
        <end position="281"/>
    </location>
</feature>
<dbReference type="Gene3D" id="2.40.30.170">
    <property type="match status" value="1"/>
</dbReference>
<dbReference type="GO" id="GO:0015562">
    <property type="term" value="F:efflux transmembrane transporter activity"/>
    <property type="evidence" value="ECO:0007669"/>
    <property type="project" value="TreeGrafter"/>
</dbReference>
<evidence type="ECO:0000259" key="4">
    <source>
        <dbReference type="Pfam" id="PF25973"/>
    </source>
</evidence>
<organism evidence="5 6">
    <name type="scientific">Methylobacterium oryzihabitans</name>
    <dbReference type="NCBI Taxonomy" id="2499852"/>
    <lineage>
        <taxon>Bacteria</taxon>
        <taxon>Pseudomonadati</taxon>
        <taxon>Pseudomonadota</taxon>
        <taxon>Alphaproteobacteria</taxon>
        <taxon>Hyphomicrobiales</taxon>
        <taxon>Methylobacteriaceae</taxon>
        <taxon>Methylobacterium</taxon>
    </lineage>
</organism>
<dbReference type="OrthoDB" id="9791520at2"/>
<protein>
    <submittedName>
        <fullName evidence="5">Efflux RND transporter periplasmic adaptor subunit</fullName>
    </submittedName>
</protein>
<proteinExistence type="inferred from homology"/>
<dbReference type="AlphaFoldDB" id="A0A437P9Z0"/>
<reference evidence="5 6" key="1">
    <citation type="submission" date="2019-01" db="EMBL/GenBank/DDBJ databases">
        <authorList>
            <person name="Chen W.-M."/>
        </authorList>
    </citation>
    <scope>NUCLEOTIDE SEQUENCE [LARGE SCALE GENOMIC DNA]</scope>
    <source>
        <strain evidence="5 6">TER-1</strain>
    </source>
</reference>
<dbReference type="PANTHER" id="PTHR30469">
    <property type="entry name" value="MULTIDRUG RESISTANCE PROTEIN MDTA"/>
    <property type="match status" value="1"/>
</dbReference>
<dbReference type="NCBIfam" id="TIGR01730">
    <property type="entry name" value="RND_mfp"/>
    <property type="match status" value="1"/>
</dbReference>
<dbReference type="InterPro" id="IPR058792">
    <property type="entry name" value="Beta-barrel_RND_2"/>
</dbReference>
<evidence type="ECO:0000259" key="3">
    <source>
        <dbReference type="Pfam" id="PF25954"/>
    </source>
</evidence>
<dbReference type="Proteomes" id="UP000286997">
    <property type="component" value="Unassembled WGS sequence"/>
</dbReference>
<keyword evidence="2" id="KW-0175">Coiled coil</keyword>
<gene>
    <name evidence="5" type="ORF">EOE48_09350</name>
</gene>
<sequence length="288" mass="30832">MIRSLLLISGSVWAGVAAAQQPPAPAAPPALKRIDAHLFDCLMDAAERVKLNAEVSGFLRSVQVGRGDRVRAGQVVARLGSGVEEANVVLARLRAENDAPIAAAQAKLDLARRRLARITALRERNVISEKDSDEAIADAKVAELTLQDAVASQKAARAELVRAQEQVAQRELRSPIDGVVVERRLAPGEYVHDQVYVFGLADIATLHVEVYVPVSFYGQVTVGSRATVFPEAPVGGSHSAEVTIVDRVMEATSGTFGVRLKLPNPDWALPAGLRCQVRFGPSPTARAE</sequence>
<name>A0A437P9Z0_9HYPH</name>
<dbReference type="RefSeq" id="WP_127728527.1">
    <property type="nucleotide sequence ID" value="NZ_SACP01000007.1"/>
</dbReference>
<evidence type="ECO:0000256" key="1">
    <source>
        <dbReference type="ARBA" id="ARBA00009477"/>
    </source>
</evidence>
<evidence type="ECO:0000256" key="2">
    <source>
        <dbReference type="SAM" id="Coils"/>
    </source>
</evidence>
<dbReference type="InterPro" id="IPR006143">
    <property type="entry name" value="RND_pump_MFP"/>
</dbReference>
<dbReference type="Gene3D" id="2.40.50.100">
    <property type="match status" value="1"/>
</dbReference>
<accession>A0A437P9Z0</accession>
<dbReference type="Gene3D" id="1.10.287.470">
    <property type="entry name" value="Helix hairpin bin"/>
    <property type="match status" value="1"/>
</dbReference>
<dbReference type="GO" id="GO:1990281">
    <property type="term" value="C:efflux pump complex"/>
    <property type="evidence" value="ECO:0007669"/>
    <property type="project" value="TreeGrafter"/>
</dbReference>
<dbReference type="Pfam" id="PF25954">
    <property type="entry name" value="Beta-barrel_RND_2"/>
    <property type="match status" value="1"/>
</dbReference>
<keyword evidence="6" id="KW-1185">Reference proteome</keyword>
<feature type="coiled-coil region" evidence="2">
    <location>
        <begin position="146"/>
        <end position="173"/>
    </location>
</feature>
<comment type="similarity">
    <text evidence="1">Belongs to the membrane fusion protein (MFP) (TC 8.A.1) family.</text>
</comment>
<comment type="caution">
    <text evidence="5">The sequence shown here is derived from an EMBL/GenBank/DDBJ whole genome shotgun (WGS) entry which is preliminary data.</text>
</comment>
<dbReference type="Pfam" id="PF25973">
    <property type="entry name" value="BSH_CzcB"/>
    <property type="match status" value="1"/>
</dbReference>
<feature type="domain" description="CzcB-like barrel-sandwich hybrid" evidence="4">
    <location>
        <begin position="50"/>
        <end position="202"/>
    </location>
</feature>
<dbReference type="PANTHER" id="PTHR30469:SF15">
    <property type="entry name" value="HLYD FAMILY OF SECRETION PROTEINS"/>
    <property type="match status" value="1"/>
</dbReference>